<dbReference type="InterPro" id="IPR051783">
    <property type="entry name" value="NAD(P)-dependent_oxidoreduct"/>
</dbReference>
<reference evidence="3" key="1">
    <citation type="journal article" date="2019" name="Int. J. Syst. Evol. Microbiol.">
        <title>The Global Catalogue of Microorganisms (GCM) 10K type strain sequencing project: providing services to taxonomists for standard genome sequencing and annotation.</title>
        <authorList>
            <consortium name="The Broad Institute Genomics Platform"/>
            <consortium name="The Broad Institute Genome Sequencing Center for Infectious Disease"/>
            <person name="Wu L."/>
            <person name="Ma J."/>
        </authorList>
    </citation>
    <scope>NUCLEOTIDE SEQUENCE [LARGE SCALE GENOMIC DNA]</scope>
    <source>
        <strain evidence="3">JCM 13584</strain>
    </source>
</reference>
<evidence type="ECO:0000313" key="3">
    <source>
        <dbReference type="Proteomes" id="UP001499954"/>
    </source>
</evidence>
<dbReference type="PANTHER" id="PTHR48079:SF6">
    <property type="entry name" value="NAD(P)-BINDING DOMAIN-CONTAINING PROTEIN-RELATED"/>
    <property type="match status" value="1"/>
</dbReference>
<keyword evidence="3" id="KW-1185">Reference proteome</keyword>
<sequence>MIDMTILLTGATGYIGSAILDALLDDGHDVLAVVRSDSAAERVAARGATALVGDVTDVAWFSRVLADADGAIHAAAPEADAEAFNAAVVDAAVQAFSGTAKRFVLTSGVWEYGDGGGDAIVDDGPLAPPSLVAWRVPIEERLLASGVDAAIVAPGIVYGHGKGLLNLVTDAPVTADGELTLLGDGEQRWSFVHVDDLARLYLVALANPAAAGRVIGSDGAPTRVRALAEAAAAASGAPGVVTEPVEATRERLGAAFADALLLDQAADGAKARALGWEPQRARVLDEVVPAGA</sequence>
<dbReference type="SUPFAM" id="SSF51735">
    <property type="entry name" value="NAD(P)-binding Rossmann-fold domains"/>
    <property type="match status" value="1"/>
</dbReference>
<name>A0ABP5CIS9_9MICO</name>
<evidence type="ECO:0000313" key="2">
    <source>
        <dbReference type="EMBL" id="GAA1964686.1"/>
    </source>
</evidence>
<dbReference type="PANTHER" id="PTHR48079">
    <property type="entry name" value="PROTEIN YEEZ"/>
    <property type="match status" value="1"/>
</dbReference>
<organism evidence="2 3">
    <name type="scientific">Agromyces allii</name>
    <dbReference type="NCBI Taxonomy" id="393607"/>
    <lineage>
        <taxon>Bacteria</taxon>
        <taxon>Bacillati</taxon>
        <taxon>Actinomycetota</taxon>
        <taxon>Actinomycetes</taxon>
        <taxon>Micrococcales</taxon>
        <taxon>Microbacteriaceae</taxon>
        <taxon>Agromyces</taxon>
    </lineage>
</organism>
<accession>A0ABP5CIS9</accession>
<dbReference type="EMBL" id="BAAAMK010000010">
    <property type="protein sequence ID" value="GAA1964686.1"/>
    <property type="molecule type" value="Genomic_DNA"/>
</dbReference>
<comment type="caution">
    <text evidence="2">The sequence shown here is derived from an EMBL/GenBank/DDBJ whole genome shotgun (WGS) entry which is preliminary data.</text>
</comment>
<proteinExistence type="predicted"/>
<dbReference type="InterPro" id="IPR001509">
    <property type="entry name" value="Epimerase_deHydtase"/>
</dbReference>
<dbReference type="Gene3D" id="3.40.50.720">
    <property type="entry name" value="NAD(P)-binding Rossmann-like Domain"/>
    <property type="match status" value="1"/>
</dbReference>
<dbReference type="Proteomes" id="UP001499954">
    <property type="component" value="Unassembled WGS sequence"/>
</dbReference>
<protein>
    <submittedName>
        <fullName evidence="2">NAD-dependent epimerase/dehydratase family protein</fullName>
    </submittedName>
</protein>
<dbReference type="Pfam" id="PF01370">
    <property type="entry name" value="Epimerase"/>
    <property type="match status" value="1"/>
</dbReference>
<dbReference type="InterPro" id="IPR036291">
    <property type="entry name" value="NAD(P)-bd_dom_sf"/>
</dbReference>
<feature type="domain" description="NAD-dependent epimerase/dehydratase" evidence="1">
    <location>
        <begin position="6"/>
        <end position="211"/>
    </location>
</feature>
<gene>
    <name evidence="2" type="ORF">GCM10009717_34390</name>
</gene>
<evidence type="ECO:0000259" key="1">
    <source>
        <dbReference type="Pfam" id="PF01370"/>
    </source>
</evidence>